<dbReference type="Proteomes" id="UP001296104">
    <property type="component" value="Unassembled WGS sequence"/>
</dbReference>
<dbReference type="InterPro" id="IPR029063">
    <property type="entry name" value="SAM-dependent_MTases_sf"/>
</dbReference>
<evidence type="ECO:0000256" key="1">
    <source>
        <dbReference type="PROSITE-ProRule" id="PRU00489"/>
    </source>
</evidence>
<sequence length="433" mass="49103">MAPPILWQNEERTITLLDIPQSISAAQGTNEHPCHDLLISTKPQEHPFPPQEPKTEKASANLNNNTVDSALDAEYHEILHSALEEVRKQYDDIWCLPRRTASTSDSTGVGKKRKLDHSSVNQNLDSNTQNYTFSSPHKDQVSVPPNHAPSESTDYEVCCNEDDRFQTTCAAKSVDISASHSQNKRSAFHMPPHSSFYLGDLSSSQRAFHAAIRNQADSHQTRKHFDFVLMDPPWPNRSVKRSTHFKTGSGYSTAHSLQAIEHLILGTDLDMLMADKCLVGVWITNRQSLRELVLAEDGIFDQWGLVLEEEWIWLKTTVKGEPVSDIDSLWRKPYEVLLLARKQRRGSVVTRQTCQSAPKRRVIMAVPDLHSRKPCLKGLIEPLLTQQKDYRALEVFARHLVAGWWSWGDECTKFNCESHWQRAHDAPNGPHPG</sequence>
<protein>
    <recommendedName>
        <fullName evidence="5">MT-A70-domain-containing protein</fullName>
    </recommendedName>
</protein>
<evidence type="ECO:0000256" key="2">
    <source>
        <dbReference type="SAM" id="MobiDB-lite"/>
    </source>
</evidence>
<accession>A0AAI8YVN4</accession>
<organism evidence="3 4">
    <name type="scientific">Lecanosticta acicola</name>
    <dbReference type="NCBI Taxonomy" id="111012"/>
    <lineage>
        <taxon>Eukaryota</taxon>
        <taxon>Fungi</taxon>
        <taxon>Dikarya</taxon>
        <taxon>Ascomycota</taxon>
        <taxon>Pezizomycotina</taxon>
        <taxon>Dothideomycetes</taxon>
        <taxon>Dothideomycetidae</taxon>
        <taxon>Mycosphaerellales</taxon>
        <taxon>Mycosphaerellaceae</taxon>
        <taxon>Lecanosticta</taxon>
    </lineage>
</organism>
<dbReference type="InterPro" id="IPR007757">
    <property type="entry name" value="MT-A70-like"/>
</dbReference>
<dbReference type="PROSITE" id="PS51143">
    <property type="entry name" value="MT_A70"/>
    <property type="match status" value="1"/>
</dbReference>
<dbReference type="GO" id="GO:0003676">
    <property type="term" value="F:nucleic acid binding"/>
    <property type="evidence" value="ECO:0007669"/>
    <property type="project" value="InterPro"/>
</dbReference>
<proteinExistence type="inferred from homology"/>
<dbReference type="PANTHER" id="PTHR12829:SF4">
    <property type="entry name" value="N(6)-ADENINE-SPECIFIC METHYLTRANSFERASE METTL4"/>
    <property type="match status" value="1"/>
</dbReference>
<gene>
    <name evidence="3" type="ORF">LECACI_7A002830</name>
</gene>
<dbReference type="GO" id="GO:0005634">
    <property type="term" value="C:nucleus"/>
    <property type="evidence" value="ECO:0007669"/>
    <property type="project" value="TreeGrafter"/>
</dbReference>
<dbReference type="SUPFAM" id="SSF53335">
    <property type="entry name" value="S-adenosyl-L-methionine-dependent methyltransferases"/>
    <property type="match status" value="1"/>
</dbReference>
<dbReference type="InterPro" id="IPR002052">
    <property type="entry name" value="DNA_methylase_N6_adenine_CS"/>
</dbReference>
<evidence type="ECO:0008006" key="5">
    <source>
        <dbReference type="Google" id="ProtNLM"/>
    </source>
</evidence>
<evidence type="ECO:0000313" key="3">
    <source>
        <dbReference type="EMBL" id="CAK3924494.1"/>
    </source>
</evidence>
<feature type="compositionally biased region" description="Polar residues" evidence="2">
    <location>
        <begin position="118"/>
        <end position="135"/>
    </location>
</feature>
<dbReference type="AlphaFoldDB" id="A0AAI8YVN4"/>
<evidence type="ECO:0000313" key="4">
    <source>
        <dbReference type="Proteomes" id="UP001296104"/>
    </source>
</evidence>
<dbReference type="PROSITE" id="PS00092">
    <property type="entry name" value="N6_MTASE"/>
    <property type="match status" value="1"/>
</dbReference>
<keyword evidence="4" id="KW-1185">Reference proteome</keyword>
<dbReference type="GO" id="GO:0032259">
    <property type="term" value="P:methylation"/>
    <property type="evidence" value="ECO:0007669"/>
    <property type="project" value="InterPro"/>
</dbReference>
<name>A0AAI8YVN4_9PEZI</name>
<comment type="similarity">
    <text evidence="1">Belongs to the MT-A70-like family.</text>
</comment>
<reference evidence="3" key="1">
    <citation type="submission" date="2023-11" db="EMBL/GenBank/DDBJ databases">
        <authorList>
            <person name="Alioto T."/>
            <person name="Alioto T."/>
            <person name="Gomez Garrido J."/>
        </authorList>
    </citation>
    <scope>NUCLEOTIDE SEQUENCE</scope>
</reference>
<dbReference type="Pfam" id="PF05063">
    <property type="entry name" value="MT-A70"/>
    <property type="match status" value="1"/>
</dbReference>
<dbReference type="GO" id="GO:0008168">
    <property type="term" value="F:methyltransferase activity"/>
    <property type="evidence" value="ECO:0007669"/>
    <property type="project" value="InterPro"/>
</dbReference>
<comment type="caution">
    <text evidence="3">The sequence shown here is derived from an EMBL/GenBank/DDBJ whole genome shotgun (WGS) entry which is preliminary data.</text>
</comment>
<feature type="region of interest" description="Disordered" evidence="2">
    <location>
        <begin position="101"/>
        <end position="150"/>
    </location>
</feature>
<dbReference type="PANTHER" id="PTHR12829">
    <property type="entry name" value="N6-ADENOSINE-METHYLTRANSFERASE"/>
    <property type="match status" value="1"/>
</dbReference>
<dbReference type="EMBL" id="CAVMBE010000013">
    <property type="protein sequence ID" value="CAK3924494.1"/>
    <property type="molecule type" value="Genomic_DNA"/>
</dbReference>